<evidence type="ECO:0000256" key="6">
    <source>
        <dbReference type="ARBA" id="ARBA00023163"/>
    </source>
</evidence>
<evidence type="ECO:0000256" key="2">
    <source>
        <dbReference type="ARBA" id="ARBA00018329"/>
    </source>
</evidence>
<protein>
    <recommendedName>
        <fullName evidence="2 8">Integration host factor subunit alpha</fullName>
        <shortName evidence="8">IHF-alpha</shortName>
    </recommendedName>
</protein>
<keyword evidence="6 8" id="KW-0804">Transcription</keyword>
<dbReference type="EMBL" id="JACOFW010000035">
    <property type="protein sequence ID" value="MBC3809496.1"/>
    <property type="molecule type" value="Genomic_DNA"/>
</dbReference>
<dbReference type="Proteomes" id="UP000648257">
    <property type="component" value="Unassembled WGS sequence"/>
</dbReference>
<evidence type="ECO:0000256" key="8">
    <source>
        <dbReference type="HAMAP-Rule" id="MF_00380"/>
    </source>
</evidence>
<comment type="subunit">
    <text evidence="8 10">Heterodimer of an alpha and a beta chain.</text>
</comment>
<keyword evidence="3 8" id="KW-0810">Translation regulation</keyword>
<dbReference type="SMART" id="SM00411">
    <property type="entry name" value="BHL"/>
    <property type="match status" value="1"/>
</dbReference>
<keyword evidence="12" id="KW-1185">Reference proteome</keyword>
<evidence type="ECO:0000313" key="12">
    <source>
        <dbReference type="Proteomes" id="UP000648257"/>
    </source>
</evidence>
<dbReference type="Pfam" id="PF00216">
    <property type="entry name" value="Bac_DNA_binding"/>
    <property type="match status" value="1"/>
</dbReference>
<comment type="function">
    <text evidence="8 10">This protein is one of the two subunits of integration host factor, a specific DNA-binding protein that functions in genetic recombination as well as in transcriptional and translational control.</text>
</comment>
<evidence type="ECO:0000256" key="3">
    <source>
        <dbReference type="ARBA" id="ARBA00022845"/>
    </source>
</evidence>
<dbReference type="HAMAP" id="MF_00380">
    <property type="entry name" value="IHF_alpha"/>
    <property type="match status" value="1"/>
</dbReference>
<dbReference type="InterPro" id="IPR020816">
    <property type="entry name" value="Histone-like_DNA-bd_CS"/>
</dbReference>
<accession>A0ABR6X9A9</accession>
<evidence type="ECO:0000256" key="10">
    <source>
        <dbReference type="RuleBase" id="RU004485"/>
    </source>
</evidence>
<dbReference type="PROSITE" id="PS00045">
    <property type="entry name" value="HISTONE_LIKE"/>
    <property type="match status" value="1"/>
</dbReference>
<keyword evidence="4 8" id="KW-0805">Transcription regulation</keyword>
<evidence type="ECO:0000256" key="1">
    <source>
        <dbReference type="ARBA" id="ARBA00010529"/>
    </source>
</evidence>
<gene>
    <name evidence="8" type="primary">ihfA</name>
    <name evidence="8" type="synonym">himA</name>
    <name evidence="11" type="ORF">H8K52_19320</name>
</gene>
<dbReference type="NCBIfam" id="NF001401">
    <property type="entry name" value="PRK00285.1"/>
    <property type="match status" value="1"/>
</dbReference>
<dbReference type="PRINTS" id="PR01727">
    <property type="entry name" value="DNABINDINGHU"/>
</dbReference>
<dbReference type="InterPro" id="IPR005684">
    <property type="entry name" value="IHF_alpha"/>
</dbReference>
<evidence type="ECO:0000256" key="4">
    <source>
        <dbReference type="ARBA" id="ARBA00023015"/>
    </source>
</evidence>
<reference evidence="11 12" key="1">
    <citation type="submission" date="2020-08" db="EMBL/GenBank/DDBJ databases">
        <title>Novel species isolated from subtropical streams in China.</title>
        <authorList>
            <person name="Lu H."/>
        </authorList>
    </citation>
    <scope>NUCLEOTIDE SEQUENCE [LARGE SCALE GENOMIC DNA]</scope>
    <source>
        <strain evidence="11 12">KACC 16656</strain>
    </source>
</reference>
<sequence>MNDVNSADLQSLLDEDLKRAMHEAQARSKAEKDLPTLTKAELAELLFEQVGLNKREAKDMVETFFGEIRDALERGAEVKLSGFGNFQLRDKPQRPGRNPKTGEEIPITARRVVTFHASQKLKAMVDDLHSPIQFNSANAA</sequence>
<comment type="caution">
    <text evidence="11">The sequence shown here is derived from an EMBL/GenBank/DDBJ whole genome shotgun (WGS) entry which is preliminary data.</text>
</comment>
<organism evidence="11 12">
    <name type="scientific">Undibacterium seohonense</name>
    <dbReference type="NCBI Taxonomy" id="1344950"/>
    <lineage>
        <taxon>Bacteria</taxon>
        <taxon>Pseudomonadati</taxon>
        <taxon>Pseudomonadota</taxon>
        <taxon>Betaproteobacteria</taxon>
        <taxon>Burkholderiales</taxon>
        <taxon>Oxalobacteraceae</taxon>
        <taxon>Undibacterium</taxon>
    </lineage>
</organism>
<evidence type="ECO:0000313" key="11">
    <source>
        <dbReference type="EMBL" id="MBC3809496.1"/>
    </source>
</evidence>
<name>A0ABR6X9A9_9BURK</name>
<dbReference type="SUPFAM" id="SSF47729">
    <property type="entry name" value="IHF-like DNA-binding proteins"/>
    <property type="match status" value="1"/>
</dbReference>
<proteinExistence type="inferred from homology"/>
<keyword evidence="7 8" id="KW-0233">DNA recombination</keyword>
<dbReference type="PANTHER" id="PTHR33175">
    <property type="entry name" value="DNA-BINDING PROTEIN HU"/>
    <property type="match status" value="1"/>
</dbReference>
<comment type="similarity">
    <text evidence="1 8 9">Belongs to the bacterial histone-like protein family.</text>
</comment>
<dbReference type="InterPro" id="IPR010992">
    <property type="entry name" value="IHF-like_DNA-bd_dom_sf"/>
</dbReference>
<dbReference type="Gene3D" id="4.10.520.10">
    <property type="entry name" value="IHF-like DNA-binding proteins"/>
    <property type="match status" value="1"/>
</dbReference>
<dbReference type="RefSeq" id="WP_186924554.1">
    <property type="nucleotide sequence ID" value="NZ_JACOFW010000035.1"/>
</dbReference>
<dbReference type="PANTHER" id="PTHR33175:SF2">
    <property type="entry name" value="INTEGRATION HOST FACTOR SUBUNIT ALPHA"/>
    <property type="match status" value="1"/>
</dbReference>
<evidence type="ECO:0000256" key="5">
    <source>
        <dbReference type="ARBA" id="ARBA00023125"/>
    </source>
</evidence>
<dbReference type="NCBIfam" id="TIGR00987">
    <property type="entry name" value="himA"/>
    <property type="match status" value="1"/>
</dbReference>
<evidence type="ECO:0000256" key="9">
    <source>
        <dbReference type="RuleBase" id="RU003939"/>
    </source>
</evidence>
<dbReference type="InterPro" id="IPR000119">
    <property type="entry name" value="Hist_DNA-bd"/>
</dbReference>
<evidence type="ECO:0000256" key="7">
    <source>
        <dbReference type="ARBA" id="ARBA00023172"/>
    </source>
</evidence>
<keyword evidence="5 8" id="KW-0238">DNA-binding</keyword>
<dbReference type="CDD" id="cd13835">
    <property type="entry name" value="IHF_A"/>
    <property type="match status" value="1"/>
</dbReference>